<organism evidence="2 3">
    <name type="scientific">Holothuria leucospilota</name>
    <name type="common">Black long sea cucumber</name>
    <name type="synonym">Mertensiothuria leucospilota</name>
    <dbReference type="NCBI Taxonomy" id="206669"/>
    <lineage>
        <taxon>Eukaryota</taxon>
        <taxon>Metazoa</taxon>
        <taxon>Echinodermata</taxon>
        <taxon>Eleutherozoa</taxon>
        <taxon>Echinozoa</taxon>
        <taxon>Holothuroidea</taxon>
        <taxon>Aspidochirotacea</taxon>
        <taxon>Aspidochirotida</taxon>
        <taxon>Holothuriidae</taxon>
        <taxon>Holothuria</taxon>
    </lineage>
</organism>
<feature type="compositionally biased region" description="Basic and acidic residues" evidence="1">
    <location>
        <begin position="63"/>
        <end position="79"/>
    </location>
</feature>
<feature type="region of interest" description="Disordered" evidence="1">
    <location>
        <begin position="161"/>
        <end position="181"/>
    </location>
</feature>
<name>A0A9Q1H2K1_HOLLE</name>
<reference evidence="2" key="1">
    <citation type="submission" date="2021-10" db="EMBL/GenBank/DDBJ databases">
        <title>Tropical sea cucumber genome reveals ecological adaptation and Cuvierian tubules defense mechanism.</title>
        <authorList>
            <person name="Chen T."/>
        </authorList>
    </citation>
    <scope>NUCLEOTIDE SEQUENCE</scope>
    <source>
        <strain evidence="2">Nanhai2018</strain>
        <tissue evidence="2">Muscle</tissue>
    </source>
</reference>
<feature type="region of interest" description="Disordered" evidence="1">
    <location>
        <begin position="26"/>
        <end position="79"/>
    </location>
</feature>
<evidence type="ECO:0000313" key="3">
    <source>
        <dbReference type="Proteomes" id="UP001152320"/>
    </source>
</evidence>
<dbReference type="Proteomes" id="UP001152320">
    <property type="component" value="Chromosome 11"/>
</dbReference>
<accession>A0A9Q1H2K1</accession>
<keyword evidence="3" id="KW-1185">Reference proteome</keyword>
<protein>
    <submittedName>
        <fullName evidence="2">Uncharacterized protein</fullName>
    </submittedName>
</protein>
<sequence length="235" mass="26494">MNNPYSHESPFLAFDSSWQHFFNQHVNSSSENPKSNSSHQISGNSNASSQHTLIRGVSSEGCRTLDRRTERERRIRTEPAPRLDARGLFCEDFPPLDMSLTRNGFRPGTRHPYFQKNEHPLVTTSYRYGNPREFGAPLASITGTAGATTTLQGYRVGISSREKQNRPVPQRAGRIRNGANYSGGTEKKAGYLYTDAVPGACQAFQQRLIEIANLEGDTIRYERMRKVKKKAKQDK</sequence>
<feature type="compositionally biased region" description="Low complexity" evidence="1">
    <location>
        <begin position="27"/>
        <end position="38"/>
    </location>
</feature>
<comment type="caution">
    <text evidence="2">The sequence shown here is derived from an EMBL/GenBank/DDBJ whole genome shotgun (WGS) entry which is preliminary data.</text>
</comment>
<dbReference type="OrthoDB" id="9888309at2759"/>
<dbReference type="EMBL" id="JAIZAY010000011">
    <property type="protein sequence ID" value="KAJ8032877.1"/>
    <property type="molecule type" value="Genomic_DNA"/>
</dbReference>
<gene>
    <name evidence="2" type="ORF">HOLleu_22954</name>
</gene>
<feature type="compositionally biased region" description="Polar residues" evidence="1">
    <location>
        <begin position="39"/>
        <end position="52"/>
    </location>
</feature>
<evidence type="ECO:0000256" key="1">
    <source>
        <dbReference type="SAM" id="MobiDB-lite"/>
    </source>
</evidence>
<evidence type="ECO:0000313" key="2">
    <source>
        <dbReference type="EMBL" id="KAJ8032877.1"/>
    </source>
</evidence>
<proteinExistence type="predicted"/>
<dbReference type="AlphaFoldDB" id="A0A9Q1H2K1"/>